<organism evidence="2 3">
    <name type="scientific">Rugosimonospora africana</name>
    <dbReference type="NCBI Taxonomy" id="556532"/>
    <lineage>
        <taxon>Bacteria</taxon>
        <taxon>Bacillati</taxon>
        <taxon>Actinomycetota</taxon>
        <taxon>Actinomycetes</taxon>
        <taxon>Micromonosporales</taxon>
        <taxon>Micromonosporaceae</taxon>
        <taxon>Rugosimonospora</taxon>
    </lineage>
</organism>
<dbReference type="RefSeq" id="WP_203919514.1">
    <property type="nucleotide sequence ID" value="NZ_BONZ01000038.1"/>
</dbReference>
<name>A0A8J3QU94_9ACTN</name>
<feature type="region of interest" description="Disordered" evidence="1">
    <location>
        <begin position="1"/>
        <end position="55"/>
    </location>
</feature>
<reference evidence="2" key="1">
    <citation type="submission" date="2021-01" db="EMBL/GenBank/DDBJ databases">
        <title>Whole genome shotgun sequence of Rugosimonospora africana NBRC 104875.</title>
        <authorList>
            <person name="Komaki H."/>
            <person name="Tamura T."/>
        </authorList>
    </citation>
    <scope>NUCLEOTIDE SEQUENCE</scope>
    <source>
        <strain evidence="2">NBRC 104875</strain>
    </source>
</reference>
<evidence type="ECO:0000313" key="2">
    <source>
        <dbReference type="EMBL" id="GIH15905.1"/>
    </source>
</evidence>
<comment type="caution">
    <text evidence="2">The sequence shown here is derived from an EMBL/GenBank/DDBJ whole genome shotgun (WGS) entry which is preliminary data.</text>
</comment>
<evidence type="ECO:0000313" key="3">
    <source>
        <dbReference type="Proteomes" id="UP000642748"/>
    </source>
</evidence>
<accession>A0A8J3QU94</accession>
<dbReference type="AlphaFoldDB" id="A0A8J3QU94"/>
<feature type="compositionally biased region" description="Low complexity" evidence="1">
    <location>
        <begin position="17"/>
        <end position="35"/>
    </location>
</feature>
<protein>
    <submittedName>
        <fullName evidence="2">Uncharacterized protein</fullName>
    </submittedName>
</protein>
<keyword evidence="3" id="KW-1185">Reference proteome</keyword>
<proteinExistence type="predicted"/>
<dbReference type="Proteomes" id="UP000642748">
    <property type="component" value="Unassembled WGS sequence"/>
</dbReference>
<sequence length="470" mass="51996">MFADLGVAPAPPRRSPPGRAVGRPAGAPRQAQPGATGLGRGAATDAPSQTGRRVAPLRPWVSSQATNVERHLAALRPFTRAEFGAGAATPSEGHILAVNRLLETLRRPLRAVTGAVRLAAEAAGESPTQERLVELLKVKSRAHDWVRATERVWDFYLELFGQRQSKYADWLLGCDRIALDCYQYAYLGLGVPRSIPAPPPFSYMRTGFSPATYRRGIPLRRLGRQLNPFPLVQLPYHRLVNPWTLGAVLHEISHNLQNDLGLQRAVPRSIARRLLDARLPRDVVAVWTRWNRESFADLSGLLLGGPAFVGSLFDVIGRDPAMSLHYSPDGPHPTPYLRAFLSIHLLRRMGFGDEATGYERLWRSLYPNARGSSIPPVVLRTASRTVPLVVDAIAGTRFPSLGDRTLSQVLRFERKEQAMVEEAADRLARGVDPGVVPERFLIGAVRVAVEQGRADPETLMRNFFLELARR</sequence>
<dbReference type="EMBL" id="BONZ01000038">
    <property type="protein sequence ID" value="GIH15905.1"/>
    <property type="molecule type" value="Genomic_DNA"/>
</dbReference>
<evidence type="ECO:0000256" key="1">
    <source>
        <dbReference type="SAM" id="MobiDB-lite"/>
    </source>
</evidence>
<gene>
    <name evidence="2" type="ORF">Raf01_40770</name>
</gene>